<sequence>MRRRSARRVMIVQRLALFDLDNTLVNLDEAFRTWATEFAGGYGLDREAVDWLIALDQAGYPHREVFFGKVREHFALAESVEELWGRYRRRMPYLVRCRLEVIDGLARLRAAGWKVAIVTNGTADNQLGKIQRTGLAQAVDAYALSGLEGIRKPDAGLFEIAAKRCGMTLASGGWMVGDHLVADIGGGRAAGLRTVWIDRGTWPDQEHEADHVVTDVLQAMEILRAVR</sequence>
<name>A0A841CYD2_PLAVE</name>
<proteinExistence type="predicted"/>
<dbReference type="Proteomes" id="UP000562352">
    <property type="component" value="Unassembled WGS sequence"/>
</dbReference>
<protein>
    <submittedName>
        <fullName evidence="4">Putative hydrolase of the HAD superfamily</fullName>
    </submittedName>
</protein>
<dbReference type="Pfam" id="PF00702">
    <property type="entry name" value="Hydrolase"/>
    <property type="match status" value="1"/>
</dbReference>
<evidence type="ECO:0000313" key="5">
    <source>
        <dbReference type="Proteomes" id="UP000562352"/>
    </source>
</evidence>
<dbReference type="Gene3D" id="1.10.150.520">
    <property type="match status" value="1"/>
</dbReference>
<accession>A0A841CYD2</accession>
<keyword evidence="2 4" id="KW-0378">Hydrolase</keyword>
<evidence type="ECO:0000256" key="1">
    <source>
        <dbReference type="ARBA" id="ARBA00001946"/>
    </source>
</evidence>
<organism evidence="4 5">
    <name type="scientific">Planomonospora venezuelensis</name>
    <dbReference type="NCBI Taxonomy" id="1999"/>
    <lineage>
        <taxon>Bacteria</taxon>
        <taxon>Bacillati</taxon>
        <taxon>Actinomycetota</taxon>
        <taxon>Actinomycetes</taxon>
        <taxon>Streptosporangiales</taxon>
        <taxon>Streptosporangiaceae</taxon>
        <taxon>Planomonospora</taxon>
    </lineage>
</organism>
<dbReference type="InterPro" id="IPR036412">
    <property type="entry name" value="HAD-like_sf"/>
</dbReference>
<dbReference type="InterPro" id="IPR006439">
    <property type="entry name" value="HAD-SF_hydro_IA"/>
</dbReference>
<dbReference type="PANTHER" id="PTHR46470:SF3">
    <property type="entry name" value="N-ACYLNEURAMINATE-9-PHOSPHATASE"/>
    <property type="match status" value="1"/>
</dbReference>
<dbReference type="PANTHER" id="PTHR46470">
    <property type="entry name" value="N-ACYLNEURAMINATE-9-PHOSPHATASE"/>
    <property type="match status" value="1"/>
</dbReference>
<comment type="cofactor">
    <cofactor evidence="1">
        <name>Mg(2+)</name>
        <dbReference type="ChEBI" id="CHEBI:18420"/>
    </cofactor>
</comment>
<evidence type="ECO:0000313" key="4">
    <source>
        <dbReference type="EMBL" id="MBB5960955.1"/>
    </source>
</evidence>
<dbReference type="Gene3D" id="3.40.50.1000">
    <property type="entry name" value="HAD superfamily/HAD-like"/>
    <property type="match status" value="1"/>
</dbReference>
<evidence type="ECO:0000256" key="2">
    <source>
        <dbReference type="ARBA" id="ARBA00022801"/>
    </source>
</evidence>
<dbReference type="NCBIfam" id="TIGR01549">
    <property type="entry name" value="HAD-SF-IA-v1"/>
    <property type="match status" value="1"/>
</dbReference>
<dbReference type="AlphaFoldDB" id="A0A841CYD2"/>
<dbReference type="EMBL" id="JACHJJ010000001">
    <property type="protein sequence ID" value="MBB5960955.1"/>
    <property type="molecule type" value="Genomic_DNA"/>
</dbReference>
<dbReference type="InterPro" id="IPR023214">
    <property type="entry name" value="HAD_sf"/>
</dbReference>
<gene>
    <name evidence="4" type="ORF">FHS22_000193</name>
</gene>
<dbReference type="SUPFAM" id="SSF56784">
    <property type="entry name" value="HAD-like"/>
    <property type="match status" value="1"/>
</dbReference>
<comment type="caution">
    <text evidence="4">The sequence shown here is derived from an EMBL/GenBank/DDBJ whole genome shotgun (WGS) entry which is preliminary data.</text>
</comment>
<dbReference type="RefSeq" id="WP_260407559.1">
    <property type="nucleotide sequence ID" value="NZ_BAAAWZ010000001.1"/>
</dbReference>
<keyword evidence="3" id="KW-0460">Magnesium</keyword>
<dbReference type="PRINTS" id="PR00413">
    <property type="entry name" value="HADHALOGNASE"/>
</dbReference>
<dbReference type="SFLD" id="SFLDS00003">
    <property type="entry name" value="Haloacid_Dehalogenase"/>
    <property type="match status" value="1"/>
</dbReference>
<dbReference type="GO" id="GO:0016791">
    <property type="term" value="F:phosphatase activity"/>
    <property type="evidence" value="ECO:0007669"/>
    <property type="project" value="TreeGrafter"/>
</dbReference>
<evidence type="ECO:0000256" key="3">
    <source>
        <dbReference type="ARBA" id="ARBA00022842"/>
    </source>
</evidence>
<keyword evidence="5" id="KW-1185">Reference proteome</keyword>
<dbReference type="InterPro" id="IPR051400">
    <property type="entry name" value="HAD-like_hydrolase"/>
</dbReference>
<dbReference type="GO" id="GO:0019752">
    <property type="term" value="P:carboxylic acid metabolic process"/>
    <property type="evidence" value="ECO:0007669"/>
    <property type="project" value="UniProtKB-ARBA"/>
</dbReference>
<dbReference type="SFLD" id="SFLDG01129">
    <property type="entry name" value="C1.5:_HAD__Beta-PGM__Phosphata"/>
    <property type="match status" value="1"/>
</dbReference>
<reference evidence="4 5" key="1">
    <citation type="submission" date="2020-08" db="EMBL/GenBank/DDBJ databases">
        <title>Genomic Encyclopedia of Type Strains, Phase III (KMG-III): the genomes of soil and plant-associated and newly described type strains.</title>
        <authorList>
            <person name="Whitman W."/>
        </authorList>
    </citation>
    <scope>NUCLEOTIDE SEQUENCE [LARGE SCALE GENOMIC DNA]</scope>
    <source>
        <strain evidence="4 5">CECT 3303</strain>
    </source>
</reference>